<feature type="compositionally biased region" description="Low complexity" evidence="9">
    <location>
        <begin position="52"/>
        <end position="62"/>
    </location>
</feature>
<dbReference type="InterPro" id="IPR050494">
    <property type="entry name" value="Ser_Thr_dual-spec_kinase"/>
</dbReference>
<evidence type="ECO:0000256" key="7">
    <source>
        <dbReference type="ARBA" id="ARBA00022840"/>
    </source>
</evidence>
<dbReference type="InterPro" id="IPR008271">
    <property type="entry name" value="Ser/Thr_kinase_AS"/>
</dbReference>
<dbReference type="InterPro" id="IPR017441">
    <property type="entry name" value="Protein_kinase_ATP_BS"/>
</dbReference>
<dbReference type="SMART" id="SM00220">
    <property type="entry name" value="S_TKc"/>
    <property type="match status" value="1"/>
</dbReference>
<feature type="compositionally biased region" description="Polar residues" evidence="9">
    <location>
        <begin position="83"/>
        <end position="98"/>
    </location>
</feature>
<dbReference type="FunFam" id="1.10.510.10:FF:000624">
    <property type="entry name" value="Mitogen-activated protein kinase"/>
    <property type="match status" value="1"/>
</dbReference>
<keyword evidence="12" id="KW-1185">Reference proteome</keyword>
<keyword evidence="3" id="KW-0723">Serine/threonine-protein kinase</keyword>
<dbReference type="RefSeq" id="XP_043048756.1">
    <property type="nucleotide sequence ID" value="XM_043191784.1"/>
</dbReference>
<evidence type="ECO:0000256" key="9">
    <source>
        <dbReference type="SAM" id="MobiDB-lite"/>
    </source>
</evidence>
<dbReference type="InterPro" id="IPR000719">
    <property type="entry name" value="Prot_kinase_dom"/>
</dbReference>
<organism evidence="11 12">
    <name type="scientific">Scheffersomyces spartinae</name>
    <dbReference type="NCBI Taxonomy" id="45513"/>
    <lineage>
        <taxon>Eukaryota</taxon>
        <taxon>Fungi</taxon>
        <taxon>Dikarya</taxon>
        <taxon>Ascomycota</taxon>
        <taxon>Saccharomycotina</taxon>
        <taxon>Pichiomycetes</taxon>
        <taxon>Debaryomycetaceae</taxon>
        <taxon>Scheffersomyces</taxon>
    </lineage>
</organism>
<keyword evidence="4" id="KW-0808">Transferase</keyword>
<feature type="compositionally biased region" description="Low complexity" evidence="9">
    <location>
        <begin position="104"/>
        <end position="120"/>
    </location>
</feature>
<feature type="binding site" evidence="8">
    <location>
        <position position="373"/>
    </location>
    <ligand>
        <name>ATP</name>
        <dbReference type="ChEBI" id="CHEBI:30616"/>
    </ligand>
</feature>
<dbReference type="GO" id="GO:0005856">
    <property type="term" value="C:cytoskeleton"/>
    <property type="evidence" value="ECO:0007669"/>
    <property type="project" value="TreeGrafter"/>
</dbReference>
<dbReference type="Gene3D" id="1.10.510.10">
    <property type="entry name" value="Transferase(Phosphotransferase) domain 1"/>
    <property type="match status" value="1"/>
</dbReference>
<feature type="compositionally biased region" description="Low complexity" evidence="9">
    <location>
        <begin position="69"/>
        <end position="81"/>
    </location>
</feature>
<evidence type="ECO:0000259" key="10">
    <source>
        <dbReference type="PROSITE" id="PS50011"/>
    </source>
</evidence>
<dbReference type="PANTHER" id="PTHR24058:SF22">
    <property type="entry name" value="DUAL SPECIFICITY TYROSINE-PHOSPHORYLATION-REGULATED KINASE 4"/>
    <property type="match status" value="1"/>
</dbReference>
<proteinExistence type="inferred from homology"/>
<gene>
    <name evidence="11" type="ORF">KQ657_000969</name>
</gene>
<evidence type="ECO:0000256" key="8">
    <source>
        <dbReference type="PROSITE-ProRule" id="PRU10141"/>
    </source>
</evidence>
<evidence type="ECO:0000256" key="5">
    <source>
        <dbReference type="ARBA" id="ARBA00022741"/>
    </source>
</evidence>
<name>A0A9P7V9A6_9ASCO</name>
<dbReference type="AlphaFoldDB" id="A0A9P7V9A6"/>
<dbReference type="Gene3D" id="3.30.200.20">
    <property type="entry name" value="Phosphorylase Kinase, domain 1"/>
    <property type="match status" value="1"/>
</dbReference>
<evidence type="ECO:0000256" key="2">
    <source>
        <dbReference type="ARBA" id="ARBA00008867"/>
    </source>
</evidence>
<comment type="caution">
    <text evidence="11">The sequence shown here is derived from an EMBL/GenBank/DDBJ whole genome shotgun (WGS) entry which is preliminary data.</text>
</comment>
<dbReference type="GeneID" id="66114343"/>
<dbReference type="PROSITE" id="PS00108">
    <property type="entry name" value="PROTEIN_KINASE_ST"/>
    <property type="match status" value="1"/>
</dbReference>
<evidence type="ECO:0000256" key="3">
    <source>
        <dbReference type="ARBA" id="ARBA00022527"/>
    </source>
</evidence>
<dbReference type="PROSITE" id="PS50011">
    <property type="entry name" value="PROTEIN_KINASE_DOM"/>
    <property type="match status" value="1"/>
</dbReference>
<comment type="similarity">
    <text evidence="2">Belongs to the protein kinase superfamily. CMGC Ser/Thr protein kinase family. MNB/DYRK subfamily.</text>
</comment>
<sequence>MTTSTSHHNIGAIGHNSTSSSSTTSSTTTSSTYAPTTPSSTHLTDHHYPNKTSQTASAPSSATRRRIVSCPTDSTTSTPPSFMRQTSASLSKQVSSPFVTPKRVPSGSSTLSVTSSKPSSNRPIRRSEQNYNFLASSSKLFSNNPLDVTNVANKYVFEESPIKKQPLILKQRKAHPYYQLRQATTAAAAVDTTIQSPLKHSQIENFTPTISSKYLDDKPKPLKVSINNVILDPNSKKLKTDNKVLDLKSLYEIIYEKDSTLFLPSQCDFIEQEPKSPSEFIDDPSYQLSIYEKGEIIRKKVIYYMPKNQRNQDININNHSANYGFDNDQGNYILKWHDHINYRYETLRVIGNGSFGNVAQCLDHKNGNIVAIKIIKNAINWSAQSINEINMLKALQQKEDELLLLILKYFDHFHFRNHLCIVTELMLINLYTLLELTEFRGLSLNLVKQFSREILKGLEYIHQQNIIHCDIKPENIMIKLNKEATVLELKIIDFGSSCFQDEIMFTYIQSRFYRAPEIILGANYDRKIDIWSLGCVVAELFTAKPILPGQSELEQAGLILEYFGPPLPSTILQMRSKLLHLLKAQRLKSKNGGKMLDGISNSFKTSSMLMPPSHTEKSDSQALKRTLLYTLFDTQGRVNLQSLNLRLGQLGVKSKRLGSKPLVYQLRILDNREQTTQFIQFLEAIFKWDPKERANVEQLLQLDFIK</sequence>
<dbReference type="OrthoDB" id="9332038at2759"/>
<dbReference type="GO" id="GO:0005524">
    <property type="term" value="F:ATP binding"/>
    <property type="evidence" value="ECO:0007669"/>
    <property type="project" value="UniProtKB-UniRule"/>
</dbReference>
<dbReference type="SUPFAM" id="SSF56112">
    <property type="entry name" value="Protein kinase-like (PK-like)"/>
    <property type="match status" value="1"/>
</dbReference>
<dbReference type="InterPro" id="IPR011009">
    <property type="entry name" value="Kinase-like_dom_sf"/>
</dbReference>
<dbReference type="Pfam" id="PF00069">
    <property type="entry name" value="Pkinase"/>
    <property type="match status" value="1"/>
</dbReference>
<protein>
    <recommendedName>
        <fullName evidence="10">Protein kinase domain-containing protein</fullName>
    </recommendedName>
</protein>
<dbReference type="GO" id="GO:0030447">
    <property type="term" value="P:filamentous growth"/>
    <property type="evidence" value="ECO:0007669"/>
    <property type="project" value="UniProtKB-ARBA"/>
</dbReference>
<keyword evidence="5 8" id="KW-0547">Nucleotide-binding</keyword>
<dbReference type="GO" id="GO:0004674">
    <property type="term" value="F:protein serine/threonine kinase activity"/>
    <property type="evidence" value="ECO:0007669"/>
    <property type="project" value="UniProtKB-KW"/>
</dbReference>
<dbReference type="EMBL" id="JAHMUF010000013">
    <property type="protein sequence ID" value="KAG7193208.1"/>
    <property type="molecule type" value="Genomic_DNA"/>
</dbReference>
<keyword evidence="7 8" id="KW-0067">ATP-binding</keyword>
<feature type="region of interest" description="Disordered" evidence="9">
    <location>
        <begin position="1"/>
        <end position="128"/>
    </location>
</feature>
<dbReference type="PROSITE" id="PS00107">
    <property type="entry name" value="PROTEIN_KINASE_ATP"/>
    <property type="match status" value="1"/>
</dbReference>
<keyword evidence="6" id="KW-0418">Kinase</keyword>
<feature type="domain" description="Protein kinase" evidence="10">
    <location>
        <begin position="344"/>
        <end position="705"/>
    </location>
</feature>
<dbReference type="PANTHER" id="PTHR24058">
    <property type="entry name" value="DUAL SPECIFICITY PROTEIN KINASE"/>
    <property type="match status" value="1"/>
</dbReference>
<evidence type="ECO:0000313" key="11">
    <source>
        <dbReference type="EMBL" id="KAG7193208.1"/>
    </source>
</evidence>
<evidence type="ECO:0000256" key="4">
    <source>
        <dbReference type="ARBA" id="ARBA00022679"/>
    </source>
</evidence>
<dbReference type="Proteomes" id="UP000790833">
    <property type="component" value="Unassembled WGS sequence"/>
</dbReference>
<accession>A0A9P7V9A6</accession>
<reference evidence="11" key="1">
    <citation type="submission" date="2021-03" db="EMBL/GenBank/DDBJ databases">
        <authorList>
            <person name="Palmer J.M."/>
        </authorList>
    </citation>
    <scope>NUCLEOTIDE SEQUENCE</scope>
    <source>
        <strain evidence="11">ARV_011</strain>
    </source>
</reference>
<feature type="compositionally biased region" description="Low complexity" evidence="9">
    <location>
        <begin position="17"/>
        <end position="41"/>
    </location>
</feature>
<dbReference type="GO" id="GO:0005737">
    <property type="term" value="C:cytoplasm"/>
    <property type="evidence" value="ECO:0007669"/>
    <property type="project" value="TreeGrafter"/>
</dbReference>
<comment type="similarity">
    <text evidence="1">Belongs to the protein kinase superfamily. CMGC Ser/Thr protein kinase family. CDC2/CDKX subfamily.</text>
</comment>
<evidence type="ECO:0000313" key="12">
    <source>
        <dbReference type="Proteomes" id="UP000790833"/>
    </source>
</evidence>
<evidence type="ECO:0000256" key="6">
    <source>
        <dbReference type="ARBA" id="ARBA00022777"/>
    </source>
</evidence>
<evidence type="ECO:0000256" key="1">
    <source>
        <dbReference type="ARBA" id="ARBA00006485"/>
    </source>
</evidence>